<protein>
    <submittedName>
        <fullName evidence="1">Uncharacterized protein</fullName>
    </submittedName>
</protein>
<dbReference type="EMBL" id="BPLR01007508">
    <property type="protein sequence ID" value="GIY17395.1"/>
    <property type="molecule type" value="Genomic_DNA"/>
</dbReference>
<sequence>MSCATSGIQTAYCPLECFHAVCRGSLGPKVDRPWPIASKSSNECYEFVEDYLKFEPSCRYCVQKVSDEFSLFRWAQLNEPWWDSSEKGLSVQSRVQLIRSPVIFGKGCLLIFLAVQCFLGHVCQSVAA</sequence>
<proteinExistence type="predicted"/>
<evidence type="ECO:0000313" key="2">
    <source>
        <dbReference type="Proteomes" id="UP001054945"/>
    </source>
</evidence>
<reference evidence="1 2" key="1">
    <citation type="submission" date="2021-06" db="EMBL/GenBank/DDBJ databases">
        <title>Caerostris extrusa draft genome.</title>
        <authorList>
            <person name="Kono N."/>
            <person name="Arakawa K."/>
        </authorList>
    </citation>
    <scope>NUCLEOTIDE SEQUENCE [LARGE SCALE GENOMIC DNA]</scope>
</reference>
<name>A0AAV4R7F1_CAEEX</name>
<dbReference type="Proteomes" id="UP001054945">
    <property type="component" value="Unassembled WGS sequence"/>
</dbReference>
<comment type="caution">
    <text evidence="1">The sequence shown here is derived from an EMBL/GenBank/DDBJ whole genome shotgun (WGS) entry which is preliminary data.</text>
</comment>
<keyword evidence="2" id="KW-1185">Reference proteome</keyword>
<accession>A0AAV4R7F1</accession>
<dbReference type="AlphaFoldDB" id="A0AAV4R7F1"/>
<gene>
    <name evidence="1" type="ORF">CEXT_238921</name>
</gene>
<evidence type="ECO:0000313" key="1">
    <source>
        <dbReference type="EMBL" id="GIY17395.1"/>
    </source>
</evidence>
<organism evidence="1 2">
    <name type="scientific">Caerostris extrusa</name>
    <name type="common">Bark spider</name>
    <name type="synonym">Caerostris bankana</name>
    <dbReference type="NCBI Taxonomy" id="172846"/>
    <lineage>
        <taxon>Eukaryota</taxon>
        <taxon>Metazoa</taxon>
        <taxon>Ecdysozoa</taxon>
        <taxon>Arthropoda</taxon>
        <taxon>Chelicerata</taxon>
        <taxon>Arachnida</taxon>
        <taxon>Araneae</taxon>
        <taxon>Araneomorphae</taxon>
        <taxon>Entelegynae</taxon>
        <taxon>Araneoidea</taxon>
        <taxon>Araneidae</taxon>
        <taxon>Caerostris</taxon>
    </lineage>
</organism>